<name>A0A6G0XLE2_APHCR</name>
<dbReference type="InterPro" id="IPR004752">
    <property type="entry name" value="AmpG_permease/AT-1"/>
</dbReference>
<dbReference type="GO" id="GO:0035348">
    <property type="term" value="P:acetyl-CoA transmembrane transport"/>
    <property type="evidence" value="ECO:0007669"/>
    <property type="project" value="InterPro"/>
</dbReference>
<feature type="transmembrane region" description="Helical" evidence="5">
    <location>
        <begin position="164"/>
        <end position="189"/>
    </location>
</feature>
<dbReference type="PANTHER" id="PTHR12778:SF9">
    <property type="entry name" value="ACETYL-COENZYME A TRANSPORTER 1"/>
    <property type="match status" value="1"/>
</dbReference>
<reference evidence="6 7" key="1">
    <citation type="submission" date="2019-08" db="EMBL/GenBank/DDBJ databases">
        <title>Whole genome of Aphis craccivora.</title>
        <authorList>
            <person name="Voronova N.V."/>
            <person name="Shulinski R.S."/>
            <person name="Bandarenka Y.V."/>
            <person name="Zhorov D.G."/>
            <person name="Warner D."/>
        </authorList>
    </citation>
    <scope>NUCLEOTIDE SEQUENCE [LARGE SCALE GENOMIC DNA]</scope>
    <source>
        <strain evidence="6">180601</strain>
        <tissue evidence="6">Whole Body</tissue>
    </source>
</reference>
<keyword evidence="4 5" id="KW-0472">Membrane</keyword>
<evidence type="ECO:0000256" key="1">
    <source>
        <dbReference type="ARBA" id="ARBA00004141"/>
    </source>
</evidence>
<dbReference type="Proteomes" id="UP000478052">
    <property type="component" value="Unassembled WGS sequence"/>
</dbReference>
<keyword evidence="7" id="KW-1185">Reference proteome</keyword>
<feature type="transmembrane region" description="Helical" evidence="5">
    <location>
        <begin position="36"/>
        <end position="61"/>
    </location>
</feature>
<evidence type="ECO:0000256" key="5">
    <source>
        <dbReference type="SAM" id="Phobius"/>
    </source>
</evidence>
<dbReference type="Pfam" id="PF13000">
    <property type="entry name" value="Acatn"/>
    <property type="match status" value="1"/>
</dbReference>
<dbReference type="PANTHER" id="PTHR12778">
    <property type="entry name" value="SOLUTE CARRIER FAMILY 33 ACETYL-COA TRANSPORTER -RELATED"/>
    <property type="match status" value="1"/>
</dbReference>
<dbReference type="EMBL" id="VUJU01007734">
    <property type="protein sequence ID" value="KAF0741191.1"/>
    <property type="molecule type" value="Genomic_DNA"/>
</dbReference>
<evidence type="ECO:0000313" key="7">
    <source>
        <dbReference type="Proteomes" id="UP000478052"/>
    </source>
</evidence>
<proteinExistence type="predicted"/>
<comment type="caution">
    <text evidence="6">The sequence shown here is derived from an EMBL/GenBank/DDBJ whole genome shotgun (WGS) entry which is preliminary data.</text>
</comment>
<dbReference type="AlphaFoldDB" id="A0A6G0XLE2"/>
<organism evidence="6 7">
    <name type="scientific">Aphis craccivora</name>
    <name type="common">Cowpea aphid</name>
    <dbReference type="NCBI Taxonomy" id="307492"/>
    <lineage>
        <taxon>Eukaryota</taxon>
        <taxon>Metazoa</taxon>
        <taxon>Ecdysozoa</taxon>
        <taxon>Arthropoda</taxon>
        <taxon>Hexapoda</taxon>
        <taxon>Insecta</taxon>
        <taxon>Pterygota</taxon>
        <taxon>Neoptera</taxon>
        <taxon>Paraneoptera</taxon>
        <taxon>Hemiptera</taxon>
        <taxon>Sternorrhyncha</taxon>
        <taxon>Aphidomorpha</taxon>
        <taxon>Aphidoidea</taxon>
        <taxon>Aphididae</taxon>
        <taxon>Aphidini</taxon>
        <taxon>Aphis</taxon>
        <taxon>Aphis</taxon>
    </lineage>
</organism>
<keyword evidence="2 5" id="KW-0812">Transmembrane</keyword>
<gene>
    <name evidence="6" type="ORF">FWK35_00035261</name>
</gene>
<accession>A0A6G0XLE2</accession>
<sequence>MVSKAEDPPKKLAPLTVVDDSNSADVPNLKGDWHNIFVLVLMYTMQGIAGMGLFVGIPALLQINKNVTYKDQALFSMVTWPLNLKMIWAPLIDALYVQKIGRRKSWLIPVQYLIGKNIDEWLPETGKPDILKLFYVIFFVSILVATQDIVVDAWALTMLKKNNVVYASTCNAVGVLSGVMITSLLLTVFTSEDFCNKYLRFAPASGGIVTKA</sequence>
<evidence type="ECO:0000256" key="4">
    <source>
        <dbReference type="ARBA" id="ARBA00023136"/>
    </source>
</evidence>
<evidence type="ECO:0008006" key="8">
    <source>
        <dbReference type="Google" id="ProtNLM"/>
    </source>
</evidence>
<keyword evidence="3 5" id="KW-1133">Transmembrane helix</keyword>
<dbReference type="InterPro" id="IPR024371">
    <property type="entry name" value="AcetylCoA_trans_1-like"/>
</dbReference>
<dbReference type="GO" id="GO:0008521">
    <property type="term" value="F:acetyl-CoA transmembrane transporter activity"/>
    <property type="evidence" value="ECO:0007669"/>
    <property type="project" value="InterPro"/>
</dbReference>
<evidence type="ECO:0000256" key="2">
    <source>
        <dbReference type="ARBA" id="ARBA00022692"/>
    </source>
</evidence>
<evidence type="ECO:0000256" key="3">
    <source>
        <dbReference type="ARBA" id="ARBA00022989"/>
    </source>
</evidence>
<feature type="transmembrane region" description="Helical" evidence="5">
    <location>
        <begin position="133"/>
        <end position="157"/>
    </location>
</feature>
<protein>
    <recommendedName>
        <fullName evidence="8">Acetyl-coenzyme A transporter 1</fullName>
    </recommendedName>
</protein>
<comment type="subcellular location">
    <subcellularLocation>
        <location evidence="1">Membrane</location>
        <topology evidence="1">Multi-pass membrane protein</topology>
    </subcellularLocation>
</comment>
<evidence type="ECO:0000313" key="6">
    <source>
        <dbReference type="EMBL" id="KAF0741191.1"/>
    </source>
</evidence>
<dbReference type="OrthoDB" id="6594567at2759"/>
<dbReference type="GO" id="GO:0016020">
    <property type="term" value="C:membrane"/>
    <property type="evidence" value="ECO:0007669"/>
    <property type="project" value="UniProtKB-SubCell"/>
</dbReference>
<feature type="non-terminal residue" evidence="6">
    <location>
        <position position="212"/>
    </location>
</feature>